<name>A0ACC0Z3H4_9ROSI</name>
<reference evidence="2" key="1">
    <citation type="journal article" date="2023" name="G3 (Bethesda)">
        <title>Genome assembly and association tests identify interacting loci associated with vigor, precocity, and sex in interspecific pistachio rootstocks.</title>
        <authorList>
            <person name="Palmer W."/>
            <person name="Jacygrad E."/>
            <person name="Sagayaradj S."/>
            <person name="Cavanaugh K."/>
            <person name="Han R."/>
            <person name="Bertier L."/>
            <person name="Beede B."/>
            <person name="Kafkas S."/>
            <person name="Golino D."/>
            <person name="Preece J."/>
            <person name="Michelmore R."/>
        </authorList>
    </citation>
    <scope>NUCLEOTIDE SEQUENCE [LARGE SCALE GENOMIC DNA]</scope>
</reference>
<dbReference type="Proteomes" id="UP001163603">
    <property type="component" value="Chromosome 3"/>
</dbReference>
<keyword evidence="2" id="KW-1185">Reference proteome</keyword>
<organism evidence="1 2">
    <name type="scientific">Pistacia integerrima</name>
    <dbReference type="NCBI Taxonomy" id="434235"/>
    <lineage>
        <taxon>Eukaryota</taxon>
        <taxon>Viridiplantae</taxon>
        <taxon>Streptophyta</taxon>
        <taxon>Embryophyta</taxon>
        <taxon>Tracheophyta</taxon>
        <taxon>Spermatophyta</taxon>
        <taxon>Magnoliopsida</taxon>
        <taxon>eudicotyledons</taxon>
        <taxon>Gunneridae</taxon>
        <taxon>Pentapetalae</taxon>
        <taxon>rosids</taxon>
        <taxon>malvids</taxon>
        <taxon>Sapindales</taxon>
        <taxon>Anacardiaceae</taxon>
        <taxon>Pistacia</taxon>
    </lineage>
</organism>
<protein>
    <submittedName>
        <fullName evidence="1">Uncharacterized protein</fullName>
    </submittedName>
</protein>
<dbReference type="EMBL" id="CM047738">
    <property type="protein sequence ID" value="KAJ0044974.1"/>
    <property type="molecule type" value="Genomic_DNA"/>
</dbReference>
<evidence type="ECO:0000313" key="2">
    <source>
        <dbReference type="Proteomes" id="UP001163603"/>
    </source>
</evidence>
<sequence>MPDFSESIVKQLVISLKRIHSLGVRKVVVSGLEPVGCLPAIYETSDQSCSKTFNDLSKYHNSILKRAESKLNNEIGCPHKSVFRILDLYKAFMSAFKQKHQDGRSKFEKPFESCCVGVNGYLCGYVDEKGVKQYSVCEDPESSFFRDLLHPTQSGWRAVYSALKPSLYPLI</sequence>
<proteinExistence type="predicted"/>
<gene>
    <name evidence="1" type="ORF">Pint_05847</name>
</gene>
<evidence type="ECO:0000313" key="1">
    <source>
        <dbReference type="EMBL" id="KAJ0044974.1"/>
    </source>
</evidence>
<comment type="caution">
    <text evidence="1">The sequence shown here is derived from an EMBL/GenBank/DDBJ whole genome shotgun (WGS) entry which is preliminary data.</text>
</comment>
<accession>A0ACC0Z3H4</accession>